<dbReference type="InterPro" id="IPR005053">
    <property type="entry name" value="MobA_MobL"/>
</dbReference>
<dbReference type="Proteomes" id="UP000095709">
    <property type="component" value="Unassembled WGS sequence"/>
</dbReference>
<dbReference type="Pfam" id="PF03389">
    <property type="entry name" value="MobA_MobL"/>
    <property type="match status" value="1"/>
</dbReference>
<keyword evidence="3" id="KW-0175">Coiled coil</keyword>
<dbReference type="GO" id="GO:0016740">
    <property type="term" value="F:transferase activity"/>
    <property type="evidence" value="ECO:0007669"/>
    <property type="project" value="UniProtKB-KW"/>
</dbReference>
<name>A0A174T7I9_9FIRM</name>
<gene>
    <name evidence="6" type="primary">mobA_6</name>
    <name evidence="6" type="ORF">ERS852498_03474</name>
</gene>
<evidence type="ECO:0000313" key="6">
    <source>
        <dbReference type="EMBL" id="CUQ04471.1"/>
    </source>
</evidence>
<feature type="domain" description="MobA/MobL protein" evidence="5">
    <location>
        <begin position="17"/>
        <end position="286"/>
    </location>
</feature>
<organism evidence="6 7">
    <name type="scientific">Fusicatenibacter saccharivorans</name>
    <dbReference type="NCBI Taxonomy" id="1150298"/>
    <lineage>
        <taxon>Bacteria</taxon>
        <taxon>Bacillati</taxon>
        <taxon>Bacillota</taxon>
        <taxon>Clostridia</taxon>
        <taxon>Lachnospirales</taxon>
        <taxon>Lachnospiraceae</taxon>
        <taxon>Fusicatenibacter</taxon>
    </lineage>
</organism>
<dbReference type="EMBL" id="CZAL01000037">
    <property type="protein sequence ID" value="CUQ04471.1"/>
    <property type="molecule type" value="Genomic_DNA"/>
</dbReference>
<comment type="similarity">
    <text evidence="1">Belongs to the MobA/MobL family.</text>
</comment>
<keyword evidence="6" id="KW-0808">Transferase</keyword>
<feature type="compositionally biased region" description="Basic and acidic residues" evidence="4">
    <location>
        <begin position="565"/>
        <end position="575"/>
    </location>
</feature>
<evidence type="ECO:0000256" key="1">
    <source>
        <dbReference type="ARBA" id="ARBA00010873"/>
    </source>
</evidence>
<evidence type="ECO:0000256" key="3">
    <source>
        <dbReference type="SAM" id="Coils"/>
    </source>
</evidence>
<feature type="coiled-coil region" evidence="3">
    <location>
        <begin position="401"/>
        <end position="457"/>
    </location>
</feature>
<evidence type="ECO:0000259" key="5">
    <source>
        <dbReference type="Pfam" id="PF03389"/>
    </source>
</evidence>
<evidence type="ECO:0000256" key="4">
    <source>
        <dbReference type="SAM" id="MobiDB-lite"/>
    </source>
</evidence>
<dbReference type="NCBIfam" id="NF041496">
    <property type="entry name" value="MobQ"/>
    <property type="match status" value="1"/>
</dbReference>
<protein>
    <submittedName>
        <fullName evidence="6">DNA strand transferase</fullName>
    </submittedName>
</protein>
<sequence>MAIYHMQAKVVSRGSGRSAVAASAYMSCSRMYNDYDGIQHDYTRKQGLIYQEVMLPPMAPSKWNDREQLWNAVEENEKTKDSRLAREFVVALPVELDKDSNISLLQDFIKKNFVNMGMCADFAIHDTDGHNPHAHILLTVRPLNENGTWQYKTEKEYLCIKDGQEKGFTASEFKTAQKQGWEKQYRYKIGKKKEYLTSSVAQEKGYERIDKHPKSSRYGRQNPISEQWNSDEQLCIWRANWADAVNKMLARNQINATIDHRSFADQGITEQPTIHEGYIAQNMEKKGIIADRCEINRQIRADNKMLRELKANVAKLAEAVEKSVPIIAETLEAIRSHMIFTQYHLLHNEMQKEVIHDWMNHFNPILNKYNTVKKELKAKVTERKELNVKKEKTSILNPIQHIKLNQQLTTVTEEIEELKSRKEQLIFQTQCSTDKDMTNLSKKYDQMNNNLDILDSQDISLQKQLEKDAAAFREEKFRPEPEQYTELLDTRIQIRSDFRDKLIEQLKSTFGKYYDYHRRDIATNEVDYLNVEDPDVFSHRAWELEYQRKQEVRRNQPTRTKKRSHDMEESMKLFL</sequence>
<dbReference type="RefSeq" id="WP_055268380.1">
    <property type="nucleotide sequence ID" value="NZ_CZAL01000037.1"/>
</dbReference>
<accession>A0A174T7I9</accession>
<feature type="region of interest" description="Disordered" evidence="4">
    <location>
        <begin position="551"/>
        <end position="575"/>
    </location>
</feature>
<keyword evidence="2" id="KW-0184">Conjugation</keyword>
<evidence type="ECO:0000313" key="7">
    <source>
        <dbReference type="Proteomes" id="UP000095709"/>
    </source>
</evidence>
<reference evidence="6 7" key="1">
    <citation type="submission" date="2015-09" db="EMBL/GenBank/DDBJ databases">
        <authorList>
            <consortium name="Pathogen Informatics"/>
        </authorList>
    </citation>
    <scope>NUCLEOTIDE SEQUENCE [LARGE SCALE GENOMIC DNA]</scope>
    <source>
        <strain evidence="6 7">2789STDY5834885</strain>
    </source>
</reference>
<dbReference type="AlphaFoldDB" id="A0A174T7I9"/>
<evidence type="ECO:0000256" key="2">
    <source>
        <dbReference type="ARBA" id="ARBA00022971"/>
    </source>
</evidence>
<dbReference type="Gene3D" id="3.30.930.30">
    <property type="match status" value="1"/>
</dbReference>
<proteinExistence type="inferred from homology"/>